<evidence type="ECO:0000313" key="5">
    <source>
        <dbReference type="Proteomes" id="UP001187531"/>
    </source>
</evidence>
<organism evidence="4 5">
    <name type="scientific">Artemia franciscana</name>
    <name type="common">Brine shrimp</name>
    <name type="synonym">Artemia sanfranciscana</name>
    <dbReference type="NCBI Taxonomy" id="6661"/>
    <lineage>
        <taxon>Eukaryota</taxon>
        <taxon>Metazoa</taxon>
        <taxon>Ecdysozoa</taxon>
        <taxon>Arthropoda</taxon>
        <taxon>Crustacea</taxon>
        <taxon>Branchiopoda</taxon>
        <taxon>Anostraca</taxon>
        <taxon>Artemiidae</taxon>
        <taxon>Artemia</taxon>
    </lineage>
</organism>
<keyword evidence="5" id="KW-1185">Reference proteome</keyword>
<dbReference type="EMBL" id="JAVRJZ010000012">
    <property type="protein sequence ID" value="KAK2716126.1"/>
    <property type="molecule type" value="Genomic_DNA"/>
</dbReference>
<evidence type="ECO:0000256" key="3">
    <source>
        <dbReference type="ARBA" id="ARBA00022840"/>
    </source>
</evidence>
<dbReference type="PANTHER" id="PTHR12169:SF6">
    <property type="entry name" value="AFG1-LIKE ATPASE"/>
    <property type="match status" value="1"/>
</dbReference>
<dbReference type="SUPFAM" id="SSF52540">
    <property type="entry name" value="P-loop containing nucleoside triphosphate hydrolases"/>
    <property type="match status" value="1"/>
</dbReference>
<comment type="caution">
    <text evidence="4">The sequence shown here is derived from an EMBL/GenBank/DDBJ whole genome shotgun (WGS) entry which is preliminary data.</text>
</comment>
<keyword evidence="2" id="KW-0547">Nucleotide-binding</keyword>
<evidence type="ECO:0008006" key="6">
    <source>
        <dbReference type="Google" id="ProtNLM"/>
    </source>
</evidence>
<comment type="similarity">
    <text evidence="1">Belongs to the AFG1 ATPase family.</text>
</comment>
<dbReference type="Pfam" id="PF03969">
    <property type="entry name" value="AFG1_ATPase"/>
    <property type="match status" value="1"/>
</dbReference>
<sequence>MLMDMFHDCVPTQQKTRVHFHKFMLDVHKRIHKVKTDIGKDFSSTKPQIYDPIPPVAEEITRETWLICLDEFQVTDIGDAMILKRLFAMLFENGAVIVATSNRPPDDLYKNGLQRSNFLPFIPMLKKHCDVICLDSGVDYRQKGSPGNHKVFFVKGEDDTEQGITRIFKLLAAKETDIVRSRTLTYGGRHVTYNDTCGRILSSNFEELCNRPLGAIDYIQLAQVFHTIIIRDVPKLNLRLKSQARRLITLIDTLYDNRVRLVLSTEVPLNQLFTSEKADHDHSHFLEDLDLKNDENKFSIFSGEEEVFAFDRTLSRLTQMQTTEYWESWEQSF</sequence>
<dbReference type="InterPro" id="IPR027417">
    <property type="entry name" value="P-loop_NTPase"/>
</dbReference>
<evidence type="ECO:0000313" key="4">
    <source>
        <dbReference type="EMBL" id="KAK2716126.1"/>
    </source>
</evidence>
<name>A0AA88L882_ARTSF</name>
<dbReference type="GO" id="GO:0005739">
    <property type="term" value="C:mitochondrion"/>
    <property type="evidence" value="ECO:0007669"/>
    <property type="project" value="TreeGrafter"/>
</dbReference>
<dbReference type="NCBIfam" id="NF040713">
    <property type="entry name" value="ZapE"/>
    <property type="match status" value="1"/>
</dbReference>
<dbReference type="InterPro" id="IPR005654">
    <property type="entry name" value="ATPase_AFG1-like"/>
</dbReference>
<dbReference type="PANTHER" id="PTHR12169">
    <property type="entry name" value="ATPASE N2B"/>
    <property type="match status" value="1"/>
</dbReference>
<evidence type="ECO:0000256" key="2">
    <source>
        <dbReference type="ARBA" id="ARBA00022741"/>
    </source>
</evidence>
<accession>A0AA88L882</accession>
<dbReference type="Gene3D" id="3.40.50.300">
    <property type="entry name" value="P-loop containing nucleotide triphosphate hydrolases"/>
    <property type="match status" value="1"/>
</dbReference>
<gene>
    <name evidence="4" type="ORF">QYM36_010638</name>
</gene>
<dbReference type="AlphaFoldDB" id="A0AA88L882"/>
<evidence type="ECO:0000256" key="1">
    <source>
        <dbReference type="ARBA" id="ARBA00010322"/>
    </source>
</evidence>
<dbReference type="Proteomes" id="UP001187531">
    <property type="component" value="Unassembled WGS sequence"/>
</dbReference>
<dbReference type="GO" id="GO:0016887">
    <property type="term" value="F:ATP hydrolysis activity"/>
    <property type="evidence" value="ECO:0007669"/>
    <property type="project" value="InterPro"/>
</dbReference>
<proteinExistence type="inferred from homology"/>
<reference evidence="4" key="1">
    <citation type="submission" date="2023-07" db="EMBL/GenBank/DDBJ databases">
        <title>Chromosome-level genome assembly of Artemia franciscana.</title>
        <authorList>
            <person name="Jo E."/>
        </authorList>
    </citation>
    <scope>NUCLEOTIDE SEQUENCE</scope>
    <source>
        <tissue evidence="4">Whole body</tissue>
    </source>
</reference>
<keyword evidence="3" id="KW-0067">ATP-binding</keyword>
<dbReference type="GO" id="GO:0005524">
    <property type="term" value="F:ATP binding"/>
    <property type="evidence" value="ECO:0007669"/>
    <property type="project" value="UniProtKB-KW"/>
</dbReference>
<protein>
    <recommendedName>
        <fullName evidence="6">ATPase N2B</fullName>
    </recommendedName>
</protein>